<feature type="chain" id="PRO_5021909858" evidence="2">
    <location>
        <begin position="30"/>
        <end position="755"/>
    </location>
</feature>
<dbReference type="PROSITE" id="PS00922">
    <property type="entry name" value="TRANSGLYCOSYLASE"/>
    <property type="match status" value="1"/>
</dbReference>
<dbReference type="InterPro" id="IPR000189">
    <property type="entry name" value="Transglyc_AS"/>
</dbReference>
<accession>A0A538SH14</accession>
<evidence type="ECO:0000313" key="5">
    <source>
        <dbReference type="Proteomes" id="UP000316292"/>
    </source>
</evidence>
<feature type="domain" description="Transglycosylase SLT" evidence="3">
    <location>
        <begin position="613"/>
        <end position="714"/>
    </location>
</feature>
<evidence type="ECO:0000259" key="3">
    <source>
        <dbReference type="Pfam" id="PF01464"/>
    </source>
</evidence>
<name>A0A538SH14_UNCEI</name>
<dbReference type="PANTHER" id="PTHR37423">
    <property type="entry name" value="SOLUBLE LYTIC MUREIN TRANSGLYCOSYLASE-RELATED"/>
    <property type="match status" value="1"/>
</dbReference>
<evidence type="ECO:0000256" key="2">
    <source>
        <dbReference type="SAM" id="SignalP"/>
    </source>
</evidence>
<dbReference type="Gene3D" id="1.25.40.10">
    <property type="entry name" value="Tetratricopeptide repeat domain"/>
    <property type="match status" value="1"/>
</dbReference>
<dbReference type="Pfam" id="PF01464">
    <property type="entry name" value="SLT"/>
    <property type="match status" value="1"/>
</dbReference>
<dbReference type="GO" id="GO:0000270">
    <property type="term" value="P:peptidoglycan metabolic process"/>
    <property type="evidence" value="ECO:0007669"/>
    <property type="project" value="InterPro"/>
</dbReference>
<evidence type="ECO:0000313" key="4">
    <source>
        <dbReference type="EMBL" id="TMQ50661.1"/>
    </source>
</evidence>
<dbReference type="CDD" id="cd13401">
    <property type="entry name" value="Slt70-like"/>
    <property type="match status" value="1"/>
</dbReference>
<reference evidence="4 5" key="1">
    <citation type="journal article" date="2019" name="Nat. Microbiol.">
        <title>Mediterranean grassland soil C-N compound turnover is dependent on rainfall and depth, and is mediated by genomically divergent microorganisms.</title>
        <authorList>
            <person name="Diamond S."/>
            <person name="Andeer P.F."/>
            <person name="Li Z."/>
            <person name="Crits-Christoph A."/>
            <person name="Burstein D."/>
            <person name="Anantharaman K."/>
            <person name="Lane K.R."/>
            <person name="Thomas B.C."/>
            <person name="Pan C."/>
            <person name="Northen T.R."/>
            <person name="Banfield J.F."/>
        </authorList>
    </citation>
    <scope>NUCLEOTIDE SEQUENCE [LARGE SCALE GENOMIC DNA]</scope>
    <source>
        <strain evidence="4">WS_1</strain>
    </source>
</reference>
<dbReference type="InterPro" id="IPR008258">
    <property type="entry name" value="Transglycosylase_SLT_dom_1"/>
</dbReference>
<feature type="signal peptide" evidence="2">
    <location>
        <begin position="1"/>
        <end position="29"/>
    </location>
</feature>
<dbReference type="SUPFAM" id="SSF53955">
    <property type="entry name" value="Lysozyme-like"/>
    <property type="match status" value="1"/>
</dbReference>
<sequence>MIRGRGVWVGMAIAVLLCAPPFLSSPALAAKRPARPGHEILAAKSARDSARAAWTRERWSGTLSGLRAAQARLDAASDRYRIALRDAPLPATIPSRERETWSEVALELAESGAWQKSLGLLRGPLGSPPLLRPIEALAAGTTRTPKAGLDMLPWPPDRALRSGRGSDEATLFVAAQLSDSAALARSARTARWFLLDESRPATARAWARISLARSLARGGEPLLARELLARARSRTSQENLLLADLTASTGDTVAAAHQLSGIAARTDLPTADRYAAAMRAAGWAQGTVTPDSMSEREWMGLLRSLNDVGEPSLALRLLDARRKAAPDAAASAEREDLRAMLLYRARRYENAAAEYRRLLTRAKRPQPSRADLALGLARSLRSLRQFALSDSAFVLASALDTSGTTGETAAWERAREWEDQKSPREAALVLRWARGRVRTEPLRSTVRLHEAIAWIRADSLARADSALAASGPEGDARIPFWRGWVASALGDSARARASYRRAWEADPWSYEGVRARELSSLPVDATQGVPLARTRHAVRHAQAPPPQARILNAVGFHDLALETLRASAMGDAEPRANGCIDQLEDEGIFRVGRADQTLDLRLRFPPAFAGAVFRASGEESLSAAFLWSIMRLESGYNPAARSRAGALGLLQLMSPTASRLAGRRVPVDSLTDPVLNVKLGARYLRRLAREFGDLRPVAAAYNSGEDAVRRWIAAHPRIDDLWVELIPYRETRDYVKQTYAAMRRYEAVYESAPSR</sequence>
<gene>
    <name evidence="4" type="ORF">E6K71_02065</name>
</gene>
<dbReference type="GO" id="GO:0008933">
    <property type="term" value="F:peptidoglycan lytic transglycosylase activity"/>
    <property type="evidence" value="ECO:0007669"/>
    <property type="project" value="InterPro"/>
</dbReference>
<dbReference type="InterPro" id="IPR023346">
    <property type="entry name" value="Lysozyme-like_dom_sf"/>
</dbReference>
<dbReference type="GO" id="GO:0016020">
    <property type="term" value="C:membrane"/>
    <property type="evidence" value="ECO:0007669"/>
    <property type="project" value="InterPro"/>
</dbReference>
<organism evidence="4 5">
    <name type="scientific">Eiseniibacteriota bacterium</name>
    <dbReference type="NCBI Taxonomy" id="2212470"/>
    <lineage>
        <taxon>Bacteria</taxon>
        <taxon>Candidatus Eiseniibacteriota</taxon>
    </lineage>
</organism>
<proteinExistence type="inferred from homology"/>
<protein>
    <submittedName>
        <fullName evidence="4">Lytic transglycosylase domain-containing protein</fullName>
    </submittedName>
</protein>
<evidence type="ECO:0000256" key="1">
    <source>
        <dbReference type="ARBA" id="ARBA00007734"/>
    </source>
</evidence>
<dbReference type="InterPro" id="IPR011990">
    <property type="entry name" value="TPR-like_helical_dom_sf"/>
</dbReference>
<dbReference type="SUPFAM" id="SSF48452">
    <property type="entry name" value="TPR-like"/>
    <property type="match status" value="1"/>
</dbReference>
<dbReference type="Proteomes" id="UP000316292">
    <property type="component" value="Unassembled WGS sequence"/>
</dbReference>
<comment type="caution">
    <text evidence="4">The sequence shown here is derived from an EMBL/GenBank/DDBJ whole genome shotgun (WGS) entry which is preliminary data.</text>
</comment>
<dbReference type="PANTHER" id="PTHR37423:SF5">
    <property type="entry name" value="SOLUBLE LYTIC MUREIN TRANSGLYCOSYLASE"/>
    <property type="match status" value="1"/>
</dbReference>
<dbReference type="AlphaFoldDB" id="A0A538SH14"/>
<keyword evidence="2" id="KW-0732">Signal</keyword>
<comment type="similarity">
    <text evidence="1">Belongs to the transglycosylase Slt family.</text>
</comment>
<dbReference type="Gene3D" id="1.10.530.10">
    <property type="match status" value="1"/>
</dbReference>
<dbReference type="EMBL" id="VBOR01000030">
    <property type="protein sequence ID" value="TMQ50661.1"/>
    <property type="molecule type" value="Genomic_DNA"/>
</dbReference>